<dbReference type="PROSITE" id="PS50076">
    <property type="entry name" value="DNAJ_2"/>
    <property type="match status" value="1"/>
</dbReference>
<accession>A0A6A6UCD5</accession>
<evidence type="ECO:0000313" key="4">
    <source>
        <dbReference type="Proteomes" id="UP000799302"/>
    </source>
</evidence>
<sequence length="710" mass="81502">MADLPNFDPYEVLGVDRTAEPIVIKKAFRKLALQKHPDKCKDDELRQERTDEFQRLNQAYAILGDDDERSRYDALMRLEALRKERARMGGPGPGGRGLQRAQTFAYPATANTTAYTSRGPTNVQDRAPRGYADETDIPDYSRQHNEDYFGTSRRPAGGASRPAERPRADRDDERRRDQRRREDQARQDQIRQERARKEAEQERYTQWQEEKRQRDDMERKRRAAAAAPPPRTADPEIDINDLGHKYASMAETAQQYTESNRSKPPTTAQRPGMTRRTSTRDPTRSSARRSPSERDPRVEREKLAREERERIRLQQQLERERERAAEERQRNEYYVRDRAARKAEKAERDRLAAERDREAREAREARIQAEKLQQQQDARVEQQRAEARETTRREAEERRLRDDREKARRRAERDDGAVPQRTTKENVEPYTKRPPILQHHNSSPPIVNSDYGAPTRHRTEPPTSEAPYPSMPRARTMDSVPTSNTSARRNATATASSKLRDSVLPDSGYSSSGTNGSGTAKAQRPAKPVKTTSYLYAQQEPSGSSARPVQVDPRYQTETRVPTTASSRRRSPSVERPSATATKMHTLASMVPPRGEARRPSSSYGTEKRPSTSAGSRAVPRARSPERSSRRDRDRDYSRDKLYGERTPGYPSTPSYPSNQDYPVSYSKRFTNDDIAFSRPTSSRRTSSTAKDYNPFASMRTGRNYPISTQ</sequence>
<feature type="compositionally biased region" description="Basic and acidic residues" evidence="1">
    <location>
        <begin position="623"/>
        <end position="644"/>
    </location>
</feature>
<dbReference type="OrthoDB" id="10250354at2759"/>
<feature type="compositionally biased region" description="Polar residues" evidence="1">
    <location>
        <begin position="251"/>
        <end position="269"/>
    </location>
</feature>
<dbReference type="Gene3D" id="1.10.287.110">
    <property type="entry name" value="DnaJ domain"/>
    <property type="match status" value="1"/>
</dbReference>
<dbReference type="Proteomes" id="UP000799302">
    <property type="component" value="Unassembled WGS sequence"/>
</dbReference>
<dbReference type="EMBL" id="MU004236">
    <property type="protein sequence ID" value="KAF2668768.1"/>
    <property type="molecule type" value="Genomic_DNA"/>
</dbReference>
<evidence type="ECO:0000313" key="3">
    <source>
        <dbReference type="EMBL" id="KAF2668768.1"/>
    </source>
</evidence>
<dbReference type="InterPro" id="IPR036869">
    <property type="entry name" value="J_dom_sf"/>
</dbReference>
<feature type="domain" description="J" evidence="2">
    <location>
        <begin position="8"/>
        <end position="76"/>
    </location>
</feature>
<feature type="region of interest" description="Disordered" evidence="1">
    <location>
        <begin position="110"/>
        <end position="710"/>
    </location>
</feature>
<dbReference type="PANTHER" id="PTHR24074">
    <property type="entry name" value="CO-CHAPERONE PROTEIN DJLA"/>
    <property type="match status" value="1"/>
</dbReference>
<evidence type="ECO:0000259" key="2">
    <source>
        <dbReference type="PROSITE" id="PS50076"/>
    </source>
</evidence>
<feature type="compositionally biased region" description="Polar residues" evidence="1">
    <location>
        <begin position="530"/>
        <end position="547"/>
    </location>
</feature>
<name>A0A6A6UCD5_9PEZI</name>
<dbReference type="SMART" id="SM00271">
    <property type="entry name" value="DnaJ"/>
    <property type="match status" value="1"/>
</dbReference>
<dbReference type="SUPFAM" id="SSF46565">
    <property type="entry name" value="Chaperone J-domain"/>
    <property type="match status" value="1"/>
</dbReference>
<feature type="compositionally biased region" description="Low complexity" evidence="1">
    <location>
        <begin position="678"/>
        <end position="689"/>
    </location>
</feature>
<feature type="compositionally biased region" description="Basic and acidic residues" evidence="1">
    <location>
        <begin position="162"/>
        <end position="219"/>
    </location>
</feature>
<organism evidence="3 4">
    <name type="scientific">Microthyrium microscopicum</name>
    <dbReference type="NCBI Taxonomy" id="703497"/>
    <lineage>
        <taxon>Eukaryota</taxon>
        <taxon>Fungi</taxon>
        <taxon>Dikarya</taxon>
        <taxon>Ascomycota</taxon>
        <taxon>Pezizomycotina</taxon>
        <taxon>Dothideomycetes</taxon>
        <taxon>Dothideomycetes incertae sedis</taxon>
        <taxon>Microthyriales</taxon>
        <taxon>Microthyriaceae</taxon>
        <taxon>Microthyrium</taxon>
    </lineage>
</organism>
<protein>
    <recommendedName>
        <fullName evidence="2">J domain-containing protein</fullName>
    </recommendedName>
</protein>
<evidence type="ECO:0000256" key="1">
    <source>
        <dbReference type="SAM" id="MobiDB-lite"/>
    </source>
</evidence>
<dbReference type="CDD" id="cd06257">
    <property type="entry name" value="DnaJ"/>
    <property type="match status" value="1"/>
</dbReference>
<dbReference type="AlphaFoldDB" id="A0A6A6UCD5"/>
<feature type="compositionally biased region" description="Polar residues" evidence="1">
    <location>
        <begin position="600"/>
        <end position="615"/>
    </location>
</feature>
<feature type="compositionally biased region" description="Low complexity" evidence="1">
    <location>
        <begin position="647"/>
        <end position="658"/>
    </location>
</feature>
<keyword evidence="4" id="KW-1185">Reference proteome</keyword>
<feature type="compositionally biased region" description="Low complexity" evidence="1">
    <location>
        <begin position="507"/>
        <end position="519"/>
    </location>
</feature>
<dbReference type="InterPro" id="IPR018253">
    <property type="entry name" value="DnaJ_domain_CS"/>
</dbReference>
<proteinExistence type="predicted"/>
<dbReference type="InterPro" id="IPR001623">
    <property type="entry name" value="DnaJ_domain"/>
</dbReference>
<feature type="compositionally biased region" description="Low complexity" evidence="1">
    <location>
        <begin position="482"/>
        <end position="497"/>
    </location>
</feature>
<reference evidence="3" key="1">
    <citation type="journal article" date="2020" name="Stud. Mycol.">
        <title>101 Dothideomycetes genomes: a test case for predicting lifestyles and emergence of pathogens.</title>
        <authorList>
            <person name="Haridas S."/>
            <person name="Albert R."/>
            <person name="Binder M."/>
            <person name="Bloem J."/>
            <person name="Labutti K."/>
            <person name="Salamov A."/>
            <person name="Andreopoulos B."/>
            <person name="Baker S."/>
            <person name="Barry K."/>
            <person name="Bills G."/>
            <person name="Bluhm B."/>
            <person name="Cannon C."/>
            <person name="Castanera R."/>
            <person name="Culley D."/>
            <person name="Daum C."/>
            <person name="Ezra D."/>
            <person name="Gonzalez J."/>
            <person name="Henrissat B."/>
            <person name="Kuo A."/>
            <person name="Liang C."/>
            <person name="Lipzen A."/>
            <person name="Lutzoni F."/>
            <person name="Magnuson J."/>
            <person name="Mondo S."/>
            <person name="Nolan M."/>
            <person name="Ohm R."/>
            <person name="Pangilinan J."/>
            <person name="Park H.-J."/>
            <person name="Ramirez L."/>
            <person name="Alfaro M."/>
            <person name="Sun H."/>
            <person name="Tritt A."/>
            <person name="Yoshinaga Y."/>
            <person name="Zwiers L.-H."/>
            <person name="Turgeon B."/>
            <person name="Goodwin S."/>
            <person name="Spatafora J."/>
            <person name="Crous P."/>
            <person name="Grigoriev I."/>
        </authorList>
    </citation>
    <scope>NUCLEOTIDE SEQUENCE</scope>
    <source>
        <strain evidence="3">CBS 115976</strain>
    </source>
</reference>
<feature type="compositionally biased region" description="Basic and acidic residues" evidence="1">
    <location>
        <begin position="290"/>
        <end position="369"/>
    </location>
</feature>
<dbReference type="Pfam" id="PF00226">
    <property type="entry name" value="DnaJ"/>
    <property type="match status" value="1"/>
</dbReference>
<dbReference type="InterPro" id="IPR050817">
    <property type="entry name" value="DjlA_DnaK_co-chaperone"/>
</dbReference>
<gene>
    <name evidence="3" type="ORF">BT63DRAFT_456409</name>
</gene>
<feature type="compositionally biased region" description="Basic and acidic residues" evidence="1">
    <location>
        <begin position="378"/>
        <end position="431"/>
    </location>
</feature>
<dbReference type="PROSITE" id="PS00636">
    <property type="entry name" value="DNAJ_1"/>
    <property type="match status" value="1"/>
</dbReference>
<dbReference type="PRINTS" id="PR00625">
    <property type="entry name" value="JDOMAIN"/>
</dbReference>